<dbReference type="AlphaFoldDB" id="A0A5M3MQ59"/>
<feature type="compositionally biased region" description="Low complexity" evidence="2">
    <location>
        <begin position="240"/>
        <end position="249"/>
    </location>
</feature>
<dbReference type="KEGG" id="cput:CONPUDRAFT_144127"/>
<feature type="compositionally biased region" description="Low complexity" evidence="2">
    <location>
        <begin position="416"/>
        <end position="452"/>
    </location>
</feature>
<comment type="caution">
    <text evidence="3">The sequence shown here is derived from an EMBL/GenBank/DDBJ whole genome shotgun (WGS) entry which is preliminary data.</text>
</comment>
<feature type="compositionally biased region" description="Basic and acidic residues" evidence="2">
    <location>
        <begin position="49"/>
        <end position="66"/>
    </location>
</feature>
<organism evidence="3 4">
    <name type="scientific">Coniophora puteana (strain RWD-64-598)</name>
    <name type="common">Brown rot fungus</name>
    <dbReference type="NCBI Taxonomy" id="741705"/>
    <lineage>
        <taxon>Eukaryota</taxon>
        <taxon>Fungi</taxon>
        <taxon>Dikarya</taxon>
        <taxon>Basidiomycota</taxon>
        <taxon>Agaricomycotina</taxon>
        <taxon>Agaricomycetes</taxon>
        <taxon>Agaricomycetidae</taxon>
        <taxon>Boletales</taxon>
        <taxon>Coniophorineae</taxon>
        <taxon>Coniophoraceae</taxon>
        <taxon>Coniophora</taxon>
    </lineage>
</organism>
<feature type="region of interest" description="Disordered" evidence="2">
    <location>
        <begin position="339"/>
        <end position="453"/>
    </location>
</feature>
<feature type="compositionally biased region" description="Polar residues" evidence="2">
    <location>
        <begin position="250"/>
        <end position="262"/>
    </location>
</feature>
<feature type="compositionally biased region" description="Polar residues" evidence="2">
    <location>
        <begin position="220"/>
        <end position="233"/>
    </location>
</feature>
<feature type="compositionally biased region" description="Polar residues" evidence="2">
    <location>
        <begin position="384"/>
        <end position="395"/>
    </location>
</feature>
<feature type="compositionally biased region" description="Low complexity" evidence="2">
    <location>
        <begin position="268"/>
        <end position="279"/>
    </location>
</feature>
<keyword evidence="1" id="KW-0175">Coiled coil</keyword>
<sequence length="523" mass="57122">MVQAIRSRIYGKTRTRDRPPLSQTLPPAVSDSPQAPRRASRPPSMKSMKPYDKDNTVRKHTVRDSHSQPNRLSAIDTSKIDSSSKAQTDAITITLAQRLNELATANSEGLLNDDEYRLLRQNIFERLASGSTVPSEPSVVPTASPHPKPSPSTPDLKRLSHGQRTPSVRSKNSISSAMSGVFKRASLRRKGNASHDTSSVYSMGSNASFQRPGMSCELRNGSTSRPHTPNTLNGDRESLSSRLFPSNSSDHLGSSAYRTFSRSMRKLSTSTSTPPSSFPGRIPDPVPHVRSPSTISGEPLDEDDEYRSVAEIRKEMETMEAEGLRLLDAFNGLELSTLTRNQGGASQNGPNVPRSPSTLGVHRKPMDGRSTPGHGSDADMRSVHSGSSLTTSHSRAGSHRTVPSQRLGVVNGMHPSSSTSSTRKRSMSSLSSRNRGLHPSASTPSALPSSPLRNMDSVSSINLKVSPTSVVEEEEQEVYSALEAELGEIRRRKAEVTQRYQSRLDYLRAQLRGAELREKLLRK</sequence>
<keyword evidence="4" id="KW-1185">Reference proteome</keyword>
<gene>
    <name evidence="3" type="ORF">CONPUDRAFT_144127</name>
</gene>
<evidence type="ECO:0000256" key="1">
    <source>
        <dbReference type="SAM" id="Coils"/>
    </source>
</evidence>
<feature type="compositionally biased region" description="Polar residues" evidence="2">
    <location>
        <begin position="162"/>
        <end position="178"/>
    </location>
</feature>
<feature type="coiled-coil region" evidence="1">
    <location>
        <begin position="472"/>
        <end position="499"/>
    </location>
</feature>
<feature type="region of interest" description="Disordered" evidence="2">
    <location>
        <begin position="130"/>
        <end position="304"/>
    </location>
</feature>
<proteinExistence type="predicted"/>
<dbReference type="Proteomes" id="UP000053558">
    <property type="component" value="Unassembled WGS sequence"/>
</dbReference>
<feature type="compositionally biased region" description="Polar residues" evidence="2">
    <location>
        <begin position="339"/>
        <end position="358"/>
    </location>
</feature>
<protein>
    <submittedName>
        <fullName evidence="3">Uncharacterized protein</fullName>
    </submittedName>
</protein>
<accession>A0A5M3MQ59</accession>
<dbReference type="GeneID" id="19201898"/>
<evidence type="ECO:0000313" key="4">
    <source>
        <dbReference type="Proteomes" id="UP000053558"/>
    </source>
</evidence>
<dbReference type="OrthoDB" id="3367070at2759"/>
<dbReference type="OMA" id="DGMEDIW"/>
<evidence type="ECO:0000256" key="2">
    <source>
        <dbReference type="SAM" id="MobiDB-lite"/>
    </source>
</evidence>
<feature type="region of interest" description="Disordered" evidence="2">
    <location>
        <begin position="1"/>
        <end position="86"/>
    </location>
</feature>
<dbReference type="EMBL" id="JH711578">
    <property type="protein sequence ID" value="EIW81283.1"/>
    <property type="molecule type" value="Genomic_DNA"/>
</dbReference>
<evidence type="ECO:0000313" key="3">
    <source>
        <dbReference type="EMBL" id="EIW81283.1"/>
    </source>
</evidence>
<name>A0A5M3MQ59_CONPW</name>
<feature type="compositionally biased region" description="Low complexity" evidence="2">
    <location>
        <begin position="30"/>
        <end position="44"/>
    </location>
</feature>
<dbReference type="RefSeq" id="XP_007768660.1">
    <property type="nucleotide sequence ID" value="XM_007770470.1"/>
</dbReference>
<feature type="compositionally biased region" description="Polar residues" evidence="2">
    <location>
        <begin position="194"/>
        <end position="209"/>
    </location>
</feature>
<reference evidence="4" key="1">
    <citation type="journal article" date="2012" name="Science">
        <title>The Paleozoic origin of enzymatic lignin decomposition reconstructed from 31 fungal genomes.</title>
        <authorList>
            <person name="Floudas D."/>
            <person name="Binder M."/>
            <person name="Riley R."/>
            <person name="Barry K."/>
            <person name="Blanchette R.A."/>
            <person name="Henrissat B."/>
            <person name="Martinez A.T."/>
            <person name="Otillar R."/>
            <person name="Spatafora J.W."/>
            <person name="Yadav J.S."/>
            <person name="Aerts A."/>
            <person name="Benoit I."/>
            <person name="Boyd A."/>
            <person name="Carlson A."/>
            <person name="Copeland A."/>
            <person name="Coutinho P.M."/>
            <person name="de Vries R.P."/>
            <person name="Ferreira P."/>
            <person name="Findley K."/>
            <person name="Foster B."/>
            <person name="Gaskell J."/>
            <person name="Glotzer D."/>
            <person name="Gorecki P."/>
            <person name="Heitman J."/>
            <person name="Hesse C."/>
            <person name="Hori C."/>
            <person name="Igarashi K."/>
            <person name="Jurgens J.A."/>
            <person name="Kallen N."/>
            <person name="Kersten P."/>
            <person name="Kohler A."/>
            <person name="Kuees U."/>
            <person name="Kumar T.K.A."/>
            <person name="Kuo A."/>
            <person name="LaButti K."/>
            <person name="Larrondo L.F."/>
            <person name="Lindquist E."/>
            <person name="Ling A."/>
            <person name="Lombard V."/>
            <person name="Lucas S."/>
            <person name="Lundell T."/>
            <person name="Martin R."/>
            <person name="McLaughlin D.J."/>
            <person name="Morgenstern I."/>
            <person name="Morin E."/>
            <person name="Murat C."/>
            <person name="Nagy L.G."/>
            <person name="Nolan M."/>
            <person name="Ohm R.A."/>
            <person name="Patyshakuliyeva A."/>
            <person name="Rokas A."/>
            <person name="Ruiz-Duenas F.J."/>
            <person name="Sabat G."/>
            <person name="Salamov A."/>
            <person name="Samejima M."/>
            <person name="Schmutz J."/>
            <person name="Slot J.C."/>
            <person name="St John F."/>
            <person name="Stenlid J."/>
            <person name="Sun H."/>
            <person name="Sun S."/>
            <person name="Syed K."/>
            <person name="Tsang A."/>
            <person name="Wiebenga A."/>
            <person name="Young D."/>
            <person name="Pisabarro A."/>
            <person name="Eastwood D.C."/>
            <person name="Martin F."/>
            <person name="Cullen D."/>
            <person name="Grigoriev I.V."/>
            <person name="Hibbett D.S."/>
        </authorList>
    </citation>
    <scope>NUCLEOTIDE SEQUENCE [LARGE SCALE GENOMIC DNA]</scope>
    <source>
        <strain evidence="4">RWD-64-598 SS2</strain>
    </source>
</reference>